<evidence type="ECO:0000256" key="3">
    <source>
        <dbReference type="ARBA" id="ARBA00022448"/>
    </source>
</evidence>
<reference evidence="10 11" key="1">
    <citation type="submission" date="2020-11" db="EMBL/GenBank/DDBJ databases">
        <title>Insectihabitans protaetiae gen. nov. sp. nov. and Insectihabitans allomyrinae sp. nov., isolated from larvae of Protaetia brevitarsis seulensis and Allomyrina dichotoma, respectively.</title>
        <authorList>
            <person name="Lee S.D."/>
            <person name="Byeon Y.-S."/>
            <person name="Kim S.-M."/>
            <person name="Yang H.L."/>
            <person name="Kim I.S."/>
        </authorList>
    </citation>
    <scope>NUCLEOTIDE SEQUENCE [LARGE SCALE GENOMIC DNA]</scope>
    <source>
        <strain evidence="10 11">BWR-B9</strain>
    </source>
</reference>
<dbReference type="SUPFAM" id="SSF56954">
    <property type="entry name" value="Outer membrane efflux proteins (OEP)"/>
    <property type="match status" value="1"/>
</dbReference>
<dbReference type="Gene3D" id="1.20.1600.10">
    <property type="entry name" value="Outer membrane efflux proteins (OEP)"/>
    <property type="match status" value="1"/>
</dbReference>
<feature type="region of interest" description="Disordered" evidence="8">
    <location>
        <begin position="138"/>
        <end position="164"/>
    </location>
</feature>
<gene>
    <name evidence="10" type="ORF">I2494_18160</name>
</gene>
<keyword evidence="5" id="KW-0812">Transmembrane</keyword>
<keyword evidence="11" id="KW-1185">Reference proteome</keyword>
<sequence>MKMKQKILLTLILLVMESNAISGQIDNELLKHLQPGRRVMTVGATSLQVGRQKLKVEKPKIIQADKTIFLDNDTLDSKVIIPVYIDKNKMKQAPVQVIKPTLKDNKRKILSNSDFDKLVFSDIPMIIKSESQQINKKSTVQSVDDTKFKKDSPERSVNNTSILPLNENKGRKNIVVTSNNNIFNTKNKSIDFVRNTVYQALKYSPEIRNAQAFFSAAKYDVDEVKGKRWPQVKIGANSPISNFGNGTTNSSDISDTSGSILMTTTIYDFGKTSSGIQSAEETFKSSVQTIQLTRNQIAYQTIEAILELNKFQKNIKVAKSYEKRMSDLVNMLSQITKTDKGRGSELVQAQSKLLQAKTNLQQLEGRWRETQIKMTRLLGKEIRLPENFEWNSVIMSSNDILNSLDSHPQILRAKAEIKASQHKVDAIRSSSYPSINWVVSKSSARDTNGDEQAWYTGVNLEWDLFSGGSDTASELAAVQRAQASQMQFETTVLELKYKIRSLFQLRDSAFERAKEYEMLSSETDRVRNMFYEQWYYLGKRSLVDVLTTESDHFNNQVSVINNQFEGYISNINVMSESATLLGWLNIPLK</sequence>
<dbReference type="InterPro" id="IPR051906">
    <property type="entry name" value="TolC-like"/>
</dbReference>
<comment type="caution">
    <text evidence="10">The sequence shown here is derived from an EMBL/GenBank/DDBJ whole genome shotgun (WGS) entry which is preliminary data.</text>
</comment>
<evidence type="ECO:0000256" key="8">
    <source>
        <dbReference type="SAM" id="MobiDB-lite"/>
    </source>
</evidence>
<evidence type="ECO:0000256" key="1">
    <source>
        <dbReference type="ARBA" id="ARBA00004442"/>
    </source>
</evidence>
<proteinExistence type="inferred from homology"/>
<keyword evidence="4" id="KW-1134">Transmembrane beta strand</keyword>
<accession>A0ABS1IV11</accession>
<dbReference type="InterPro" id="IPR003423">
    <property type="entry name" value="OMP_efflux"/>
</dbReference>
<name>A0ABS1IV11_9GAMM</name>
<feature type="compositionally biased region" description="Basic and acidic residues" evidence="8">
    <location>
        <begin position="144"/>
        <end position="154"/>
    </location>
</feature>
<dbReference type="Pfam" id="PF02321">
    <property type="entry name" value="OEP"/>
    <property type="match status" value="2"/>
</dbReference>
<evidence type="ECO:0000256" key="6">
    <source>
        <dbReference type="ARBA" id="ARBA00023136"/>
    </source>
</evidence>
<evidence type="ECO:0000256" key="2">
    <source>
        <dbReference type="ARBA" id="ARBA00007613"/>
    </source>
</evidence>
<comment type="subcellular location">
    <subcellularLocation>
        <location evidence="1">Cell outer membrane</location>
    </subcellularLocation>
</comment>
<feature type="chain" id="PRO_5047328741" evidence="9">
    <location>
        <begin position="21"/>
        <end position="589"/>
    </location>
</feature>
<dbReference type="PANTHER" id="PTHR30026:SF22">
    <property type="entry name" value="OUTER MEMBRANE EFFLUX PROTEIN"/>
    <property type="match status" value="1"/>
</dbReference>
<evidence type="ECO:0000256" key="5">
    <source>
        <dbReference type="ARBA" id="ARBA00022692"/>
    </source>
</evidence>
<evidence type="ECO:0000256" key="9">
    <source>
        <dbReference type="SAM" id="SignalP"/>
    </source>
</evidence>
<dbReference type="Proteomes" id="UP001296921">
    <property type="component" value="Unassembled WGS sequence"/>
</dbReference>
<dbReference type="PANTHER" id="PTHR30026">
    <property type="entry name" value="OUTER MEMBRANE PROTEIN TOLC"/>
    <property type="match status" value="1"/>
</dbReference>
<protein>
    <submittedName>
        <fullName evidence="10">TolC family protein</fullName>
    </submittedName>
</protein>
<dbReference type="RefSeq" id="WP_228351010.1">
    <property type="nucleotide sequence ID" value="NZ_JADRCR010000012.1"/>
</dbReference>
<evidence type="ECO:0000313" key="11">
    <source>
        <dbReference type="Proteomes" id="UP001296921"/>
    </source>
</evidence>
<dbReference type="EMBL" id="JADRCR010000012">
    <property type="protein sequence ID" value="MBK5145601.1"/>
    <property type="molecule type" value="Genomic_DNA"/>
</dbReference>
<keyword evidence="9" id="KW-0732">Signal</keyword>
<keyword evidence="3" id="KW-0813">Transport</keyword>
<organism evidence="10 11">
    <name type="scientific">Limnobaculum allomyrinae</name>
    <dbReference type="NCBI Taxonomy" id="2791986"/>
    <lineage>
        <taxon>Bacteria</taxon>
        <taxon>Pseudomonadati</taxon>
        <taxon>Pseudomonadota</taxon>
        <taxon>Gammaproteobacteria</taxon>
        <taxon>Enterobacterales</taxon>
        <taxon>Budviciaceae</taxon>
        <taxon>Limnobaculum</taxon>
    </lineage>
</organism>
<evidence type="ECO:0000313" key="10">
    <source>
        <dbReference type="EMBL" id="MBK5145601.1"/>
    </source>
</evidence>
<feature type="signal peptide" evidence="9">
    <location>
        <begin position="1"/>
        <end position="20"/>
    </location>
</feature>
<keyword evidence="6" id="KW-0472">Membrane</keyword>
<comment type="similarity">
    <text evidence="2">Belongs to the outer membrane factor (OMF) (TC 1.B.17) family.</text>
</comment>
<evidence type="ECO:0000256" key="4">
    <source>
        <dbReference type="ARBA" id="ARBA00022452"/>
    </source>
</evidence>
<evidence type="ECO:0000256" key="7">
    <source>
        <dbReference type="ARBA" id="ARBA00023237"/>
    </source>
</evidence>
<keyword evidence="7" id="KW-0998">Cell outer membrane</keyword>